<keyword evidence="3" id="KW-1185">Reference proteome</keyword>
<dbReference type="SMART" id="SM01234">
    <property type="entry name" value="Haemolytic"/>
    <property type="match status" value="1"/>
</dbReference>
<organism evidence="2 3">
    <name type="scientific">Thermospira aquatica</name>
    <dbReference type="NCBI Taxonomy" id="2828656"/>
    <lineage>
        <taxon>Bacteria</taxon>
        <taxon>Pseudomonadati</taxon>
        <taxon>Spirochaetota</taxon>
        <taxon>Spirochaetia</taxon>
        <taxon>Brevinematales</taxon>
        <taxon>Thermospiraceae</taxon>
        <taxon>Thermospira</taxon>
    </lineage>
</organism>
<dbReference type="Proteomes" id="UP001056539">
    <property type="component" value="Chromosome"/>
</dbReference>
<dbReference type="NCBIfam" id="TIGR00278">
    <property type="entry name" value="membrane protein insertion efficiency factor YidD"/>
    <property type="match status" value="1"/>
</dbReference>
<evidence type="ECO:0000256" key="1">
    <source>
        <dbReference type="HAMAP-Rule" id="MF_00386"/>
    </source>
</evidence>
<protein>
    <recommendedName>
        <fullName evidence="1">Putative membrane protein insertion efficiency factor</fullName>
    </recommendedName>
</protein>
<reference evidence="2" key="2">
    <citation type="submission" date="2022-06" db="EMBL/GenBank/DDBJ databases">
        <title>Thermospira aquatica gen. nov., sp. nov.</title>
        <authorList>
            <person name="Ben Ali Gam Z."/>
            <person name="Labat M."/>
        </authorList>
    </citation>
    <scope>NUCLEOTIDE SEQUENCE</scope>
    <source>
        <strain evidence="2">F1F22</strain>
    </source>
</reference>
<dbReference type="Pfam" id="PF01809">
    <property type="entry name" value="YidD"/>
    <property type="match status" value="1"/>
</dbReference>
<sequence>MRFILMALVRFYKKYISLHLPSSCIYHPSCSSYALEALRRHGAFKGSVLALLRILRCQGWFFAGGNDPVPRAFSWRRIMSRYMFFWKWRKK</sequence>
<name>A0AAX3BH91_9SPIR</name>
<accession>A0AAX3BH91</accession>
<gene>
    <name evidence="2" type="primary">yidD</name>
    <name evidence="2" type="ORF">KDW03_07150</name>
</gene>
<keyword evidence="1" id="KW-1003">Cell membrane</keyword>
<dbReference type="HAMAP" id="MF_00386">
    <property type="entry name" value="UPF0161_YidD"/>
    <property type="match status" value="1"/>
</dbReference>
<keyword evidence="1" id="KW-0472">Membrane</keyword>
<proteinExistence type="inferred from homology"/>
<dbReference type="PANTHER" id="PTHR33383:SF1">
    <property type="entry name" value="MEMBRANE PROTEIN INSERTION EFFICIENCY FACTOR-RELATED"/>
    <property type="match status" value="1"/>
</dbReference>
<comment type="similarity">
    <text evidence="1">Belongs to the UPF0161 family.</text>
</comment>
<dbReference type="PANTHER" id="PTHR33383">
    <property type="entry name" value="MEMBRANE PROTEIN INSERTION EFFICIENCY FACTOR-RELATED"/>
    <property type="match status" value="1"/>
</dbReference>
<dbReference type="KEGG" id="taqu:KDW03_07150"/>
<reference evidence="2" key="1">
    <citation type="submission" date="2021-04" db="EMBL/GenBank/DDBJ databases">
        <authorList>
            <person name="Postec A."/>
        </authorList>
    </citation>
    <scope>NUCLEOTIDE SEQUENCE</scope>
    <source>
        <strain evidence="2">F1F22</strain>
    </source>
</reference>
<dbReference type="AlphaFoldDB" id="A0AAX3BH91"/>
<comment type="function">
    <text evidence="1">Could be involved in insertion of integral membrane proteins into the membrane.</text>
</comment>
<dbReference type="GO" id="GO:0005886">
    <property type="term" value="C:plasma membrane"/>
    <property type="evidence" value="ECO:0007669"/>
    <property type="project" value="UniProtKB-SubCell"/>
</dbReference>
<dbReference type="EMBL" id="CP073355">
    <property type="protein sequence ID" value="URA11379.1"/>
    <property type="molecule type" value="Genomic_DNA"/>
</dbReference>
<comment type="subcellular location">
    <subcellularLocation>
        <location evidence="1">Cell membrane</location>
        <topology evidence="1">Peripheral membrane protein</topology>
        <orientation evidence="1">Cytoplasmic side</orientation>
    </subcellularLocation>
</comment>
<evidence type="ECO:0000313" key="3">
    <source>
        <dbReference type="Proteomes" id="UP001056539"/>
    </source>
</evidence>
<dbReference type="InterPro" id="IPR002696">
    <property type="entry name" value="Membr_insert_effic_factor_YidD"/>
</dbReference>
<evidence type="ECO:0000313" key="2">
    <source>
        <dbReference type="EMBL" id="URA11379.1"/>
    </source>
</evidence>